<sequence>MSVQFEQLKEILVTKLRVAPEQVTPEATWEDIELDSLAMVELSLMLEENCGLRIGDDELLETPTIKDMVRLMEERSTTA</sequence>
<comment type="caution">
    <text evidence="2">The sequence shown here is derived from an EMBL/GenBank/DDBJ whole genome shotgun (WGS) entry which is preliminary data.</text>
</comment>
<dbReference type="InterPro" id="IPR036736">
    <property type="entry name" value="ACP-like_sf"/>
</dbReference>
<dbReference type="InterPro" id="IPR009081">
    <property type="entry name" value="PP-bd_ACP"/>
</dbReference>
<evidence type="ECO:0000313" key="3">
    <source>
        <dbReference type="Proteomes" id="UP001610990"/>
    </source>
</evidence>
<name>A0ABW7RBI0_9ACTN</name>
<organism evidence="2 3">
    <name type="scientific">Streptomyces celluloflavus</name>
    <dbReference type="NCBI Taxonomy" id="58344"/>
    <lineage>
        <taxon>Bacteria</taxon>
        <taxon>Bacillati</taxon>
        <taxon>Actinomycetota</taxon>
        <taxon>Actinomycetes</taxon>
        <taxon>Kitasatosporales</taxon>
        <taxon>Streptomycetaceae</taxon>
        <taxon>Streptomyces</taxon>
    </lineage>
</organism>
<dbReference type="EMBL" id="JBIRGH010000004">
    <property type="protein sequence ID" value="MFH8584553.1"/>
    <property type="molecule type" value="Genomic_DNA"/>
</dbReference>
<protein>
    <submittedName>
        <fullName evidence="2">Acyl carrier protein</fullName>
    </submittedName>
</protein>
<gene>
    <name evidence="2" type="ORF">ACH4GP_09195</name>
</gene>
<dbReference type="SUPFAM" id="SSF47336">
    <property type="entry name" value="ACP-like"/>
    <property type="match status" value="1"/>
</dbReference>
<dbReference type="Gene3D" id="1.10.1200.10">
    <property type="entry name" value="ACP-like"/>
    <property type="match status" value="1"/>
</dbReference>
<dbReference type="GeneID" id="97372633"/>
<dbReference type="PROSITE" id="PS50075">
    <property type="entry name" value="CARRIER"/>
    <property type="match status" value="1"/>
</dbReference>
<accession>A0ABW7RBI0</accession>
<dbReference type="Pfam" id="PF00550">
    <property type="entry name" value="PP-binding"/>
    <property type="match status" value="1"/>
</dbReference>
<dbReference type="Proteomes" id="UP001610990">
    <property type="component" value="Unassembled WGS sequence"/>
</dbReference>
<reference evidence="2 3" key="1">
    <citation type="submission" date="2024-10" db="EMBL/GenBank/DDBJ databases">
        <title>The Natural Products Discovery Center: Release of the First 8490 Sequenced Strains for Exploring Actinobacteria Biosynthetic Diversity.</title>
        <authorList>
            <person name="Kalkreuter E."/>
            <person name="Kautsar S.A."/>
            <person name="Yang D."/>
            <person name="Bader C.D."/>
            <person name="Teijaro C.N."/>
            <person name="Fluegel L."/>
            <person name="Davis C.M."/>
            <person name="Simpson J.R."/>
            <person name="Lauterbach L."/>
            <person name="Steele A.D."/>
            <person name="Gui C."/>
            <person name="Meng S."/>
            <person name="Li G."/>
            <person name="Viehrig K."/>
            <person name="Ye F."/>
            <person name="Su P."/>
            <person name="Kiefer A.F."/>
            <person name="Nichols A."/>
            <person name="Cepeda A.J."/>
            <person name="Yan W."/>
            <person name="Fan B."/>
            <person name="Jiang Y."/>
            <person name="Adhikari A."/>
            <person name="Zheng C.-J."/>
            <person name="Schuster L."/>
            <person name="Cowan T.M."/>
            <person name="Smanski M.J."/>
            <person name="Chevrette M.G."/>
            <person name="De Carvalho L.P.S."/>
            <person name="Shen B."/>
        </authorList>
    </citation>
    <scope>NUCLEOTIDE SEQUENCE [LARGE SCALE GENOMIC DNA]</scope>
    <source>
        <strain evidence="2 3">NPDC018013</strain>
    </source>
</reference>
<evidence type="ECO:0000259" key="1">
    <source>
        <dbReference type="PROSITE" id="PS50075"/>
    </source>
</evidence>
<feature type="domain" description="Carrier" evidence="1">
    <location>
        <begin position="2"/>
        <end position="76"/>
    </location>
</feature>
<proteinExistence type="predicted"/>
<evidence type="ECO:0000313" key="2">
    <source>
        <dbReference type="EMBL" id="MFH8584553.1"/>
    </source>
</evidence>
<keyword evidence="3" id="KW-1185">Reference proteome</keyword>
<dbReference type="RefSeq" id="WP_172451154.1">
    <property type="nucleotide sequence ID" value="NZ_CP108413.1"/>
</dbReference>